<evidence type="ECO:0000256" key="1">
    <source>
        <dbReference type="SAM" id="MobiDB-lite"/>
    </source>
</evidence>
<proteinExistence type="predicted"/>
<accession>A0A379SP71</accession>
<dbReference type="Proteomes" id="UP000254762">
    <property type="component" value="Unassembled WGS sequence"/>
</dbReference>
<protein>
    <submittedName>
        <fullName evidence="2">Uncharacterized protein</fullName>
    </submittedName>
</protein>
<dbReference type="EMBL" id="UGXD01000002">
    <property type="protein sequence ID" value="SUG30818.1"/>
    <property type="molecule type" value="Genomic_DNA"/>
</dbReference>
<feature type="compositionally biased region" description="Basic and acidic residues" evidence="1">
    <location>
        <begin position="83"/>
        <end position="94"/>
    </location>
</feature>
<feature type="region of interest" description="Disordered" evidence="1">
    <location>
        <begin position="72"/>
        <end position="94"/>
    </location>
</feature>
<name>A0A379SP71_SALER</name>
<organism evidence="2 3">
    <name type="scientific">Salmonella enterica subsp. arizonae</name>
    <dbReference type="NCBI Taxonomy" id="59203"/>
    <lineage>
        <taxon>Bacteria</taxon>
        <taxon>Pseudomonadati</taxon>
        <taxon>Pseudomonadota</taxon>
        <taxon>Gammaproteobacteria</taxon>
        <taxon>Enterobacterales</taxon>
        <taxon>Enterobacteriaceae</taxon>
        <taxon>Salmonella</taxon>
    </lineage>
</organism>
<gene>
    <name evidence="2" type="ORF">NCTC7304_00171</name>
</gene>
<dbReference type="AlphaFoldDB" id="A0A379SP71"/>
<evidence type="ECO:0000313" key="2">
    <source>
        <dbReference type="EMBL" id="SUG30818.1"/>
    </source>
</evidence>
<reference evidence="2 3" key="1">
    <citation type="submission" date="2018-06" db="EMBL/GenBank/DDBJ databases">
        <authorList>
            <consortium name="Pathogen Informatics"/>
            <person name="Doyle S."/>
        </authorList>
    </citation>
    <scope>NUCLEOTIDE SEQUENCE [LARGE SCALE GENOMIC DNA]</scope>
    <source>
        <strain evidence="2 3">NCTC7304</strain>
    </source>
</reference>
<evidence type="ECO:0000313" key="3">
    <source>
        <dbReference type="Proteomes" id="UP000254762"/>
    </source>
</evidence>
<sequence>MGNFLFFTVCALRQLFQNSFQERAFQGVVTFSDRGAQQITDGRDESEQSDDNADGGAILRFRRRIVAAACQHPANQRAAKRQAQLEHKQRAGKS</sequence>